<feature type="transmembrane region" description="Helical" evidence="7">
    <location>
        <begin position="150"/>
        <end position="169"/>
    </location>
</feature>
<evidence type="ECO:0000256" key="3">
    <source>
        <dbReference type="ARBA" id="ARBA00022475"/>
    </source>
</evidence>
<dbReference type="Gene3D" id="1.20.1250.20">
    <property type="entry name" value="MFS general substrate transporter like domains"/>
    <property type="match status" value="1"/>
</dbReference>
<dbReference type="PANTHER" id="PTHR42718:SF46">
    <property type="entry name" value="BLR6921 PROTEIN"/>
    <property type="match status" value="1"/>
</dbReference>
<dbReference type="RefSeq" id="WP_161928629.1">
    <property type="nucleotide sequence ID" value="NZ_BJOU01000019.1"/>
</dbReference>
<dbReference type="GO" id="GO:0005886">
    <property type="term" value="C:plasma membrane"/>
    <property type="evidence" value="ECO:0007669"/>
    <property type="project" value="UniProtKB-SubCell"/>
</dbReference>
<organism evidence="9 10">
    <name type="scientific">Gordonia crocea</name>
    <dbReference type="NCBI Taxonomy" id="589162"/>
    <lineage>
        <taxon>Bacteria</taxon>
        <taxon>Bacillati</taxon>
        <taxon>Actinomycetota</taxon>
        <taxon>Actinomycetes</taxon>
        <taxon>Mycobacteriales</taxon>
        <taxon>Gordoniaceae</taxon>
        <taxon>Gordonia</taxon>
    </lineage>
</organism>
<name>A0A7I9V2G1_9ACTN</name>
<dbReference type="InterPro" id="IPR011701">
    <property type="entry name" value="MFS"/>
</dbReference>
<feature type="transmembrane region" description="Helical" evidence="7">
    <location>
        <begin position="365"/>
        <end position="392"/>
    </location>
</feature>
<accession>A0A7I9V2G1</accession>
<dbReference type="OrthoDB" id="4508689at2"/>
<dbReference type="Proteomes" id="UP000444980">
    <property type="component" value="Unassembled WGS sequence"/>
</dbReference>
<dbReference type="InterPro" id="IPR036259">
    <property type="entry name" value="MFS_trans_sf"/>
</dbReference>
<evidence type="ECO:0000256" key="5">
    <source>
        <dbReference type="ARBA" id="ARBA00022989"/>
    </source>
</evidence>
<evidence type="ECO:0000256" key="4">
    <source>
        <dbReference type="ARBA" id="ARBA00022692"/>
    </source>
</evidence>
<dbReference type="Pfam" id="PF07690">
    <property type="entry name" value="MFS_1"/>
    <property type="match status" value="1"/>
</dbReference>
<feature type="transmembrane region" description="Helical" evidence="7">
    <location>
        <begin position="239"/>
        <end position="256"/>
    </location>
</feature>
<sequence>MSAEATIDDHSPAPSAPRRLGLLIATVFGLQFLVGLDTSLVNIALSDIKVDLAFSDAGLQWIVTAYLLCFAGFLLVGGRLGDIWGRRRTVVSGLAVFALASAVGGLAQSPGVLVGARAVQGIAGALLAPAALALVATITDARARRTAMAVWGGASAAGGAVGVVASGLLTEAFGWQAVMFANLPIVGLVLAGALACVPRGEQAAAQMDLLGGVLVTAGLGALVYAVTATGEHGWSSSRAVVGFLIAIVLLVGFVTVERASDHPMMPIRVLATRSIVGANVFGFMLAAGQLAAFYFCSLYLQQVWDLTPRAAGVLFLPFCLFVVVGIALATKLATRFGARPVIVGFGLIGAAGLAMFARLPGTYDFWLGMFAPSVVTAIGIGGSMMLIGVAGTAGVPAADAGIASGVLNSSRQLGGTIGLAALVTLAAQYPVAADGFRAGLAIAAGLLVVASLAAGAILPRSRG</sequence>
<feature type="transmembrane region" description="Helical" evidence="7">
    <location>
        <begin position="209"/>
        <end position="227"/>
    </location>
</feature>
<evidence type="ECO:0000256" key="7">
    <source>
        <dbReference type="SAM" id="Phobius"/>
    </source>
</evidence>
<dbReference type="Gene3D" id="1.20.1720.10">
    <property type="entry name" value="Multidrug resistance protein D"/>
    <property type="match status" value="1"/>
</dbReference>
<dbReference type="GO" id="GO:0022857">
    <property type="term" value="F:transmembrane transporter activity"/>
    <property type="evidence" value="ECO:0007669"/>
    <property type="project" value="InterPro"/>
</dbReference>
<feature type="domain" description="Major facilitator superfamily (MFS) profile" evidence="8">
    <location>
        <begin position="23"/>
        <end position="462"/>
    </location>
</feature>
<evidence type="ECO:0000259" key="8">
    <source>
        <dbReference type="PROSITE" id="PS50850"/>
    </source>
</evidence>
<keyword evidence="5 7" id="KW-1133">Transmembrane helix</keyword>
<reference evidence="10" key="1">
    <citation type="submission" date="2019-06" db="EMBL/GenBank/DDBJ databases">
        <title>Gordonia isolated from sludge of a wastewater treatment plant.</title>
        <authorList>
            <person name="Tamura T."/>
            <person name="Aoyama K."/>
            <person name="Kang Y."/>
            <person name="Saito S."/>
            <person name="Akiyama N."/>
            <person name="Yazawa K."/>
            <person name="Gonoi T."/>
            <person name="Mikami Y."/>
        </authorList>
    </citation>
    <scope>NUCLEOTIDE SEQUENCE [LARGE SCALE GENOMIC DNA]</scope>
    <source>
        <strain evidence="10">NBRC 107697</strain>
    </source>
</reference>
<feature type="transmembrane region" description="Helical" evidence="7">
    <location>
        <begin position="306"/>
        <end position="329"/>
    </location>
</feature>
<feature type="transmembrane region" description="Helical" evidence="7">
    <location>
        <begin position="89"/>
        <end position="107"/>
    </location>
</feature>
<feature type="transmembrane region" description="Helical" evidence="7">
    <location>
        <begin position="276"/>
        <end position="300"/>
    </location>
</feature>
<feature type="transmembrane region" description="Helical" evidence="7">
    <location>
        <begin position="341"/>
        <end position="359"/>
    </location>
</feature>
<dbReference type="EMBL" id="BJOU01000019">
    <property type="protein sequence ID" value="GED99343.1"/>
    <property type="molecule type" value="Genomic_DNA"/>
</dbReference>
<dbReference type="SUPFAM" id="SSF103473">
    <property type="entry name" value="MFS general substrate transporter"/>
    <property type="match status" value="1"/>
</dbReference>
<gene>
    <name evidence="9" type="ORF">nbrc107697_33820</name>
</gene>
<keyword evidence="6 7" id="KW-0472">Membrane</keyword>
<evidence type="ECO:0000256" key="6">
    <source>
        <dbReference type="ARBA" id="ARBA00023136"/>
    </source>
</evidence>
<feature type="transmembrane region" description="Helical" evidence="7">
    <location>
        <begin position="413"/>
        <end position="432"/>
    </location>
</feature>
<dbReference type="AlphaFoldDB" id="A0A7I9V2G1"/>
<keyword evidence="10" id="KW-1185">Reference proteome</keyword>
<dbReference type="CDD" id="cd17321">
    <property type="entry name" value="MFS_MMR_MDR_like"/>
    <property type="match status" value="1"/>
</dbReference>
<feature type="transmembrane region" description="Helical" evidence="7">
    <location>
        <begin position="175"/>
        <end position="197"/>
    </location>
</feature>
<evidence type="ECO:0000256" key="1">
    <source>
        <dbReference type="ARBA" id="ARBA00004651"/>
    </source>
</evidence>
<keyword evidence="2" id="KW-0813">Transport</keyword>
<feature type="transmembrane region" description="Helical" evidence="7">
    <location>
        <begin position="20"/>
        <end position="45"/>
    </location>
</feature>
<feature type="transmembrane region" description="Helical" evidence="7">
    <location>
        <begin position="57"/>
        <end position="77"/>
    </location>
</feature>
<comment type="subcellular location">
    <subcellularLocation>
        <location evidence="1">Cell membrane</location>
        <topology evidence="1">Multi-pass membrane protein</topology>
    </subcellularLocation>
</comment>
<feature type="transmembrane region" description="Helical" evidence="7">
    <location>
        <begin position="438"/>
        <end position="458"/>
    </location>
</feature>
<evidence type="ECO:0000313" key="10">
    <source>
        <dbReference type="Proteomes" id="UP000444980"/>
    </source>
</evidence>
<dbReference type="PANTHER" id="PTHR42718">
    <property type="entry name" value="MAJOR FACILITATOR SUPERFAMILY MULTIDRUG TRANSPORTER MFSC"/>
    <property type="match status" value="1"/>
</dbReference>
<comment type="caution">
    <text evidence="9">The sequence shown here is derived from an EMBL/GenBank/DDBJ whole genome shotgun (WGS) entry which is preliminary data.</text>
</comment>
<dbReference type="InterPro" id="IPR020846">
    <property type="entry name" value="MFS_dom"/>
</dbReference>
<evidence type="ECO:0000256" key="2">
    <source>
        <dbReference type="ARBA" id="ARBA00022448"/>
    </source>
</evidence>
<keyword evidence="3" id="KW-1003">Cell membrane</keyword>
<protein>
    <submittedName>
        <fullName evidence="9">MFS transporter</fullName>
    </submittedName>
</protein>
<keyword evidence="4 7" id="KW-0812">Transmembrane</keyword>
<evidence type="ECO:0000313" key="9">
    <source>
        <dbReference type="EMBL" id="GED99343.1"/>
    </source>
</evidence>
<proteinExistence type="predicted"/>
<feature type="transmembrane region" description="Helical" evidence="7">
    <location>
        <begin position="119"/>
        <end position="138"/>
    </location>
</feature>
<dbReference type="PROSITE" id="PS50850">
    <property type="entry name" value="MFS"/>
    <property type="match status" value="1"/>
</dbReference>